<evidence type="ECO:0000313" key="2">
    <source>
        <dbReference type="Proteomes" id="UP001056120"/>
    </source>
</evidence>
<reference evidence="1 2" key="2">
    <citation type="journal article" date="2022" name="Mol. Ecol. Resour.">
        <title>The genomes of chicory, endive, great burdock and yacon provide insights into Asteraceae paleo-polyploidization history and plant inulin production.</title>
        <authorList>
            <person name="Fan W."/>
            <person name="Wang S."/>
            <person name="Wang H."/>
            <person name="Wang A."/>
            <person name="Jiang F."/>
            <person name="Liu H."/>
            <person name="Zhao H."/>
            <person name="Xu D."/>
            <person name="Zhang Y."/>
        </authorList>
    </citation>
    <scope>NUCLEOTIDE SEQUENCE [LARGE SCALE GENOMIC DNA]</scope>
    <source>
        <strain evidence="2">cv. Yunnan</strain>
        <tissue evidence="1">Leaves</tissue>
    </source>
</reference>
<protein>
    <submittedName>
        <fullName evidence="1">Uncharacterized protein</fullName>
    </submittedName>
</protein>
<keyword evidence="2" id="KW-1185">Reference proteome</keyword>
<name>A0ACB9JLC2_9ASTR</name>
<dbReference type="EMBL" id="CM042021">
    <property type="protein sequence ID" value="KAI3820062.1"/>
    <property type="molecule type" value="Genomic_DNA"/>
</dbReference>
<evidence type="ECO:0000313" key="1">
    <source>
        <dbReference type="EMBL" id="KAI3820062.1"/>
    </source>
</evidence>
<reference evidence="2" key="1">
    <citation type="journal article" date="2022" name="Mol. Ecol. Resour.">
        <title>The genomes of chicory, endive, great burdock and yacon provide insights into Asteraceae palaeo-polyploidization history and plant inulin production.</title>
        <authorList>
            <person name="Fan W."/>
            <person name="Wang S."/>
            <person name="Wang H."/>
            <person name="Wang A."/>
            <person name="Jiang F."/>
            <person name="Liu H."/>
            <person name="Zhao H."/>
            <person name="Xu D."/>
            <person name="Zhang Y."/>
        </authorList>
    </citation>
    <scope>NUCLEOTIDE SEQUENCE [LARGE SCALE GENOMIC DNA]</scope>
    <source>
        <strain evidence="2">cv. Yunnan</strain>
    </source>
</reference>
<comment type="caution">
    <text evidence="1">The sequence shown here is derived from an EMBL/GenBank/DDBJ whole genome shotgun (WGS) entry which is preliminary data.</text>
</comment>
<proteinExistence type="predicted"/>
<organism evidence="1 2">
    <name type="scientific">Smallanthus sonchifolius</name>
    <dbReference type="NCBI Taxonomy" id="185202"/>
    <lineage>
        <taxon>Eukaryota</taxon>
        <taxon>Viridiplantae</taxon>
        <taxon>Streptophyta</taxon>
        <taxon>Embryophyta</taxon>
        <taxon>Tracheophyta</taxon>
        <taxon>Spermatophyta</taxon>
        <taxon>Magnoliopsida</taxon>
        <taxon>eudicotyledons</taxon>
        <taxon>Gunneridae</taxon>
        <taxon>Pentapetalae</taxon>
        <taxon>asterids</taxon>
        <taxon>campanulids</taxon>
        <taxon>Asterales</taxon>
        <taxon>Asteraceae</taxon>
        <taxon>Asteroideae</taxon>
        <taxon>Heliantheae alliance</taxon>
        <taxon>Millerieae</taxon>
        <taxon>Smallanthus</taxon>
    </lineage>
</organism>
<gene>
    <name evidence="1" type="ORF">L1987_13918</name>
</gene>
<dbReference type="Proteomes" id="UP001056120">
    <property type="component" value="Linkage Group LG04"/>
</dbReference>
<sequence length="129" mass="14092">MTTDPATEHLHTQHNSLRAARSHPQIGVYNCHGDSVARSSPDNSGKHLCPTIARPDPNMVSTPNESTPCGTKHHVSPVHSLLSLAEHGGDNNSPLPGWTICPLRPCTTQCRKRHATDEKRRGDPADQKR</sequence>
<accession>A0ACB9JLC2</accession>